<evidence type="ECO:0000313" key="4">
    <source>
        <dbReference type="Proteomes" id="UP000037397"/>
    </source>
</evidence>
<comment type="caution">
    <text evidence="3">The sequence shown here is derived from an EMBL/GenBank/DDBJ whole genome shotgun (WGS) entry which is preliminary data.</text>
</comment>
<proteinExistence type="predicted"/>
<feature type="transmembrane region" description="Helical" evidence="1">
    <location>
        <begin position="109"/>
        <end position="130"/>
    </location>
</feature>
<feature type="transmembrane region" description="Helical" evidence="1">
    <location>
        <begin position="344"/>
        <end position="365"/>
    </location>
</feature>
<organism evidence="3 4">
    <name type="scientific">Luteipulveratus halotolerans</name>
    <dbReference type="NCBI Taxonomy" id="1631356"/>
    <lineage>
        <taxon>Bacteria</taxon>
        <taxon>Bacillati</taxon>
        <taxon>Actinomycetota</taxon>
        <taxon>Actinomycetes</taxon>
        <taxon>Micrococcales</taxon>
        <taxon>Dermacoccaceae</taxon>
        <taxon>Luteipulveratus</taxon>
    </lineage>
</organism>
<keyword evidence="4" id="KW-1185">Reference proteome</keyword>
<feature type="transmembrane region" description="Helical" evidence="1">
    <location>
        <begin position="229"/>
        <end position="247"/>
    </location>
</feature>
<evidence type="ECO:0000313" key="3">
    <source>
        <dbReference type="EMBL" id="KNX36486.1"/>
    </source>
</evidence>
<feature type="transmembrane region" description="Helical" evidence="1">
    <location>
        <begin position="197"/>
        <end position="217"/>
    </location>
</feature>
<name>A0A0L6CF72_9MICO</name>
<evidence type="ECO:0000259" key="2">
    <source>
        <dbReference type="Pfam" id="PF01757"/>
    </source>
</evidence>
<feature type="transmembrane region" description="Helical" evidence="1">
    <location>
        <begin position="65"/>
        <end position="89"/>
    </location>
</feature>
<dbReference type="OrthoDB" id="8206682at2"/>
<dbReference type="EMBL" id="LAIR01000002">
    <property type="protein sequence ID" value="KNX36486.1"/>
    <property type="molecule type" value="Genomic_DNA"/>
</dbReference>
<dbReference type="Pfam" id="PF01757">
    <property type="entry name" value="Acyl_transf_3"/>
    <property type="match status" value="1"/>
</dbReference>
<dbReference type="PATRIC" id="fig|1631356.3.peg.708"/>
<keyword evidence="1" id="KW-0812">Transmembrane</keyword>
<accession>A0A0L6CF72</accession>
<keyword evidence="1" id="KW-0472">Membrane</keyword>
<feature type="transmembrane region" description="Helical" evidence="1">
    <location>
        <begin position="142"/>
        <end position="161"/>
    </location>
</feature>
<dbReference type="RefSeq" id="WP_050668743.1">
    <property type="nucleotide sequence ID" value="NZ_LAIR01000002.1"/>
</dbReference>
<dbReference type="AlphaFoldDB" id="A0A0L6CF72"/>
<dbReference type="GO" id="GO:0016747">
    <property type="term" value="F:acyltransferase activity, transferring groups other than amino-acyl groups"/>
    <property type="evidence" value="ECO:0007669"/>
    <property type="project" value="InterPro"/>
</dbReference>
<feature type="transmembrane region" description="Helical" evidence="1">
    <location>
        <begin position="173"/>
        <end position="191"/>
    </location>
</feature>
<protein>
    <recommendedName>
        <fullName evidence="2">Acyltransferase 3 domain-containing protein</fullName>
    </recommendedName>
</protein>
<reference evidence="4" key="1">
    <citation type="submission" date="2015-03" db="EMBL/GenBank/DDBJ databases">
        <title>Luteipulveratus halotolerans sp. nov., a novel actinobacterium (Dermacoccaceae) from Sarawak, Malaysia.</title>
        <authorList>
            <person name="Juboi H."/>
            <person name="Basik A."/>
            <person name="Shamsul S.S."/>
            <person name="Arnold P."/>
            <person name="Schmitt E.K."/>
            <person name="Sanglier J.-J."/>
            <person name="Yeo T."/>
        </authorList>
    </citation>
    <scope>NUCLEOTIDE SEQUENCE [LARGE SCALE GENOMIC DNA]</scope>
    <source>
        <strain evidence="4">C296001</strain>
    </source>
</reference>
<feature type="transmembrane region" description="Helical" evidence="1">
    <location>
        <begin position="377"/>
        <end position="399"/>
    </location>
</feature>
<dbReference type="STRING" id="1631356.VV01_03885"/>
<feature type="domain" description="Acyltransferase 3" evidence="2">
    <location>
        <begin position="24"/>
        <end position="358"/>
    </location>
</feature>
<feature type="transmembrane region" description="Helical" evidence="1">
    <location>
        <begin position="267"/>
        <end position="286"/>
    </location>
</feature>
<gene>
    <name evidence="3" type="ORF">VV01_03885</name>
</gene>
<feature type="transmembrane region" description="Helical" evidence="1">
    <location>
        <begin position="411"/>
        <end position="432"/>
    </location>
</feature>
<keyword evidence="1" id="KW-1133">Transmembrane helix</keyword>
<evidence type="ECO:0000256" key="1">
    <source>
        <dbReference type="SAM" id="Phobius"/>
    </source>
</evidence>
<sequence>MLSTHAPRPSLADAAARTPADRDRFVDLARALSVLTVVLGHWTMAGLERSDDGLRLRNVLEVATWAHPLTWLAQVMPVFFFAAGFTNALALRSGRTRARAFIAGRVRRVLAPTLVFVPVWLALAVTLPHLGAPARLVDSASTAASMPLWFLAVYVLVALTAPAQYRLHTRHRVAVLAGLAAASAALDVLRIHDIAPAASMLSFLTVFGFAQELGFWYADGSLTRVRRRAWAGVAAAAVTALTVVTQVGPYPVSMVGLPGEDVSNMMPPSVCVVLVGVLQVSLLMLARPMMLRLLDRAPVWRAVVAVNVLVMPIFLWHLTAYLLAATLLLGGGVPTPALASGGWWLLKVVWLALAAAIAIPLVRLMSRVEVRLRWSSVGWAGVIGAVLCAAGLAIIAAAGLSDPFARGGVPLGGVTVAPAWGVALLGAGALLVRGRAQATGEPASSTGRS</sequence>
<dbReference type="InterPro" id="IPR002656">
    <property type="entry name" value="Acyl_transf_3_dom"/>
</dbReference>
<dbReference type="Proteomes" id="UP000037397">
    <property type="component" value="Unassembled WGS sequence"/>
</dbReference>
<feature type="transmembrane region" description="Helical" evidence="1">
    <location>
        <begin position="298"/>
        <end position="324"/>
    </location>
</feature>